<dbReference type="Proteomes" id="UP001180020">
    <property type="component" value="Unassembled WGS sequence"/>
</dbReference>
<dbReference type="SMART" id="SM00356">
    <property type="entry name" value="ZnF_C3H1"/>
    <property type="match status" value="2"/>
</dbReference>
<evidence type="ECO:0000313" key="8">
    <source>
        <dbReference type="EMBL" id="KAK1319624.1"/>
    </source>
</evidence>
<keyword evidence="9" id="KW-1185">Reference proteome</keyword>
<feature type="domain" description="C3H1-type" evidence="7">
    <location>
        <begin position="246"/>
        <end position="274"/>
    </location>
</feature>
<dbReference type="PANTHER" id="PTHR12547:SF162">
    <property type="entry name" value="ZINC FINGER CCCH DOMAIN-CONTAINING PROTEIN 15"/>
    <property type="match status" value="1"/>
</dbReference>
<evidence type="ECO:0000256" key="3">
    <source>
        <dbReference type="ARBA" id="ARBA00022771"/>
    </source>
</evidence>
<sequence length="285" mass="31521">MMMTQREATTTNRPSPTSAVSSTSSDFVGCDASFTSPEASVGLRRWASGRDDLFEIQKNQIARKIQDTIEDYNDCFRCLQQEMADLKLLREENLNLRSLNLELSLMISDRENLPPVPSTGQFSPIGGRGAEASGDELLLRSLFAGFGESGAEGRSRGRKAVAASLGGSKGGSAAVGVVKPLQRVLLTTSGQEGGEEEGEEVEVYEQGMYKTELCNKWEEMGECPYGDKCQFAHGLHELRPIIRHPRYKTQPCRMLSSPTGCPYGHRCHFRHSSASHRQQPQQNFR</sequence>
<name>A0AAV9F1X0_ACOCL</name>
<dbReference type="PANTHER" id="PTHR12547">
    <property type="entry name" value="CCCH ZINC FINGER/TIS11-RELATED"/>
    <property type="match status" value="1"/>
</dbReference>
<evidence type="ECO:0000313" key="9">
    <source>
        <dbReference type="Proteomes" id="UP001180020"/>
    </source>
</evidence>
<dbReference type="Pfam" id="PF00642">
    <property type="entry name" value="zf-CCCH"/>
    <property type="match status" value="1"/>
</dbReference>
<accession>A0AAV9F1X0</accession>
<feature type="compositionally biased region" description="Polar residues" evidence="6">
    <location>
        <begin position="1"/>
        <end position="13"/>
    </location>
</feature>
<feature type="zinc finger region" description="C3H1-type" evidence="5">
    <location>
        <begin position="246"/>
        <end position="274"/>
    </location>
</feature>
<evidence type="ECO:0000256" key="6">
    <source>
        <dbReference type="SAM" id="MobiDB-lite"/>
    </source>
</evidence>
<feature type="zinc finger region" description="C3H1-type" evidence="5">
    <location>
        <begin position="208"/>
        <end position="236"/>
    </location>
</feature>
<keyword evidence="4 5" id="KW-0862">Zinc</keyword>
<dbReference type="InterPro" id="IPR000571">
    <property type="entry name" value="Znf_CCCH"/>
</dbReference>
<keyword evidence="1 5" id="KW-0479">Metal-binding</keyword>
<organism evidence="8 9">
    <name type="scientific">Acorus calamus</name>
    <name type="common">Sweet flag</name>
    <dbReference type="NCBI Taxonomy" id="4465"/>
    <lineage>
        <taxon>Eukaryota</taxon>
        <taxon>Viridiplantae</taxon>
        <taxon>Streptophyta</taxon>
        <taxon>Embryophyta</taxon>
        <taxon>Tracheophyta</taxon>
        <taxon>Spermatophyta</taxon>
        <taxon>Magnoliopsida</taxon>
        <taxon>Liliopsida</taxon>
        <taxon>Acoraceae</taxon>
        <taxon>Acorus</taxon>
    </lineage>
</organism>
<keyword evidence="3 5" id="KW-0863">Zinc-finger</keyword>
<feature type="compositionally biased region" description="Low complexity" evidence="6">
    <location>
        <begin position="14"/>
        <end position="24"/>
    </location>
</feature>
<dbReference type="PROSITE" id="PS50103">
    <property type="entry name" value="ZF_C3H1"/>
    <property type="match status" value="2"/>
</dbReference>
<proteinExistence type="predicted"/>
<dbReference type="FunFam" id="4.10.1000.10:FF:000001">
    <property type="entry name" value="zinc finger CCCH domain-containing protein 15-like"/>
    <property type="match status" value="1"/>
</dbReference>
<dbReference type="AlphaFoldDB" id="A0AAV9F1X0"/>
<evidence type="ECO:0000256" key="4">
    <source>
        <dbReference type="ARBA" id="ARBA00022833"/>
    </source>
</evidence>
<reference evidence="8" key="1">
    <citation type="journal article" date="2023" name="Nat. Commun.">
        <title>Diploid and tetraploid genomes of Acorus and the evolution of monocots.</title>
        <authorList>
            <person name="Ma L."/>
            <person name="Liu K.W."/>
            <person name="Li Z."/>
            <person name="Hsiao Y.Y."/>
            <person name="Qi Y."/>
            <person name="Fu T."/>
            <person name="Tang G.D."/>
            <person name="Zhang D."/>
            <person name="Sun W.H."/>
            <person name="Liu D.K."/>
            <person name="Li Y."/>
            <person name="Chen G.Z."/>
            <person name="Liu X.D."/>
            <person name="Liao X.Y."/>
            <person name="Jiang Y.T."/>
            <person name="Yu X."/>
            <person name="Hao Y."/>
            <person name="Huang J."/>
            <person name="Zhao X.W."/>
            <person name="Ke S."/>
            <person name="Chen Y.Y."/>
            <person name="Wu W.L."/>
            <person name="Hsu J.L."/>
            <person name="Lin Y.F."/>
            <person name="Huang M.D."/>
            <person name="Li C.Y."/>
            <person name="Huang L."/>
            <person name="Wang Z.W."/>
            <person name="Zhao X."/>
            <person name="Zhong W.Y."/>
            <person name="Peng D.H."/>
            <person name="Ahmad S."/>
            <person name="Lan S."/>
            <person name="Zhang J.S."/>
            <person name="Tsai W.C."/>
            <person name="Van de Peer Y."/>
            <person name="Liu Z.J."/>
        </authorList>
    </citation>
    <scope>NUCLEOTIDE SEQUENCE</scope>
    <source>
        <strain evidence="8">CP</strain>
    </source>
</reference>
<dbReference type="Gene3D" id="4.10.1000.10">
    <property type="entry name" value="Zinc finger, CCCH-type"/>
    <property type="match status" value="2"/>
</dbReference>
<dbReference type="GO" id="GO:0008270">
    <property type="term" value="F:zinc ion binding"/>
    <property type="evidence" value="ECO:0007669"/>
    <property type="project" value="UniProtKB-KW"/>
</dbReference>
<dbReference type="SUPFAM" id="SSF90229">
    <property type="entry name" value="CCCH zinc finger"/>
    <property type="match status" value="2"/>
</dbReference>
<evidence type="ECO:0000259" key="7">
    <source>
        <dbReference type="PROSITE" id="PS50103"/>
    </source>
</evidence>
<dbReference type="InterPro" id="IPR045877">
    <property type="entry name" value="ZFP36-like"/>
</dbReference>
<comment type="caution">
    <text evidence="8">The sequence shown here is derived from an EMBL/GenBank/DDBJ whole genome shotgun (WGS) entry which is preliminary data.</text>
</comment>
<keyword evidence="2" id="KW-0677">Repeat</keyword>
<feature type="domain" description="C3H1-type" evidence="7">
    <location>
        <begin position="208"/>
        <end position="236"/>
    </location>
</feature>
<dbReference type="GO" id="GO:0003729">
    <property type="term" value="F:mRNA binding"/>
    <property type="evidence" value="ECO:0007669"/>
    <property type="project" value="InterPro"/>
</dbReference>
<feature type="region of interest" description="Disordered" evidence="6">
    <location>
        <begin position="1"/>
        <end position="24"/>
    </location>
</feature>
<evidence type="ECO:0000256" key="2">
    <source>
        <dbReference type="ARBA" id="ARBA00022737"/>
    </source>
</evidence>
<gene>
    <name evidence="8" type="ORF">QJS10_CPB04g00922</name>
</gene>
<evidence type="ECO:0000256" key="5">
    <source>
        <dbReference type="PROSITE-ProRule" id="PRU00723"/>
    </source>
</evidence>
<protein>
    <submittedName>
        <fullName evidence="8">Zinc finger CCCH domain-containing protein 9</fullName>
    </submittedName>
</protein>
<dbReference type="InterPro" id="IPR036855">
    <property type="entry name" value="Znf_CCCH_sf"/>
</dbReference>
<reference evidence="8" key="2">
    <citation type="submission" date="2023-06" db="EMBL/GenBank/DDBJ databases">
        <authorList>
            <person name="Ma L."/>
            <person name="Liu K.-W."/>
            <person name="Li Z."/>
            <person name="Hsiao Y.-Y."/>
            <person name="Qi Y."/>
            <person name="Fu T."/>
            <person name="Tang G."/>
            <person name="Zhang D."/>
            <person name="Sun W.-H."/>
            <person name="Liu D.-K."/>
            <person name="Li Y."/>
            <person name="Chen G.-Z."/>
            <person name="Liu X.-D."/>
            <person name="Liao X.-Y."/>
            <person name="Jiang Y.-T."/>
            <person name="Yu X."/>
            <person name="Hao Y."/>
            <person name="Huang J."/>
            <person name="Zhao X.-W."/>
            <person name="Ke S."/>
            <person name="Chen Y.-Y."/>
            <person name="Wu W.-L."/>
            <person name="Hsu J.-L."/>
            <person name="Lin Y.-F."/>
            <person name="Huang M.-D."/>
            <person name="Li C.-Y."/>
            <person name="Huang L."/>
            <person name="Wang Z.-W."/>
            <person name="Zhao X."/>
            <person name="Zhong W.-Y."/>
            <person name="Peng D.-H."/>
            <person name="Ahmad S."/>
            <person name="Lan S."/>
            <person name="Zhang J.-S."/>
            <person name="Tsai W.-C."/>
            <person name="Van De Peer Y."/>
            <person name="Liu Z.-J."/>
        </authorList>
    </citation>
    <scope>NUCLEOTIDE SEQUENCE</scope>
    <source>
        <strain evidence="8">CP</strain>
        <tissue evidence="8">Leaves</tissue>
    </source>
</reference>
<dbReference type="EMBL" id="JAUJYO010000004">
    <property type="protein sequence ID" value="KAK1319624.1"/>
    <property type="molecule type" value="Genomic_DNA"/>
</dbReference>
<evidence type="ECO:0000256" key="1">
    <source>
        <dbReference type="ARBA" id="ARBA00022723"/>
    </source>
</evidence>